<gene>
    <name evidence="1" type="ORF">NCTC13773_02402</name>
</gene>
<name>A0AA94SBA4_9STRE</name>
<dbReference type="AlphaFoldDB" id="A0AA94SBA4"/>
<dbReference type="EMBL" id="LS483409">
    <property type="protein sequence ID" value="SQG80569.1"/>
    <property type="molecule type" value="Genomic_DNA"/>
</dbReference>
<dbReference type="RefSeq" id="WP_077497864.1">
    <property type="nucleotide sequence ID" value="NZ_LS483409.1"/>
</dbReference>
<dbReference type="Proteomes" id="UP000249013">
    <property type="component" value="Chromosome 1"/>
</dbReference>
<evidence type="ECO:0000313" key="1">
    <source>
        <dbReference type="EMBL" id="SQG80569.1"/>
    </source>
</evidence>
<reference evidence="1 2" key="1">
    <citation type="submission" date="2018-06" db="EMBL/GenBank/DDBJ databases">
        <authorList>
            <consortium name="Pathogen Informatics"/>
            <person name="Doyle S."/>
        </authorList>
    </citation>
    <scope>NUCLEOTIDE SEQUENCE [LARGE SCALE GENOMIC DNA]</scope>
    <source>
        <strain evidence="1 2">NCTC13773</strain>
    </source>
</reference>
<sequence length="113" mass="12734">MTLSKKEKELLRRLPIGEENAKTTKELLNGLNLSVRGARGIISRFASEHKLSVGGLRNKDLNGVFIAETKEELMKILNPLINQVNEEQKRITALANSDPEKSRELVKQLLEEV</sequence>
<evidence type="ECO:0000313" key="2">
    <source>
        <dbReference type="Proteomes" id="UP000249013"/>
    </source>
</evidence>
<protein>
    <submittedName>
        <fullName evidence="1">Phage protein</fullName>
    </submittedName>
</protein>
<proteinExistence type="predicted"/>
<accession>A0AA94SBA4</accession>
<organism evidence="1 2">
    <name type="scientific">Streptococcus gallolyticus</name>
    <dbReference type="NCBI Taxonomy" id="315405"/>
    <lineage>
        <taxon>Bacteria</taxon>
        <taxon>Bacillati</taxon>
        <taxon>Bacillota</taxon>
        <taxon>Bacilli</taxon>
        <taxon>Lactobacillales</taxon>
        <taxon>Streptococcaceae</taxon>
        <taxon>Streptococcus</taxon>
    </lineage>
</organism>